<proteinExistence type="predicted"/>
<evidence type="ECO:0000313" key="2">
    <source>
        <dbReference type="Proteomes" id="UP000054928"/>
    </source>
</evidence>
<organism evidence="1 2">
    <name type="scientific">Plasmopara halstedii</name>
    <name type="common">Downy mildew of sunflower</name>
    <dbReference type="NCBI Taxonomy" id="4781"/>
    <lineage>
        <taxon>Eukaryota</taxon>
        <taxon>Sar</taxon>
        <taxon>Stramenopiles</taxon>
        <taxon>Oomycota</taxon>
        <taxon>Peronosporomycetes</taxon>
        <taxon>Peronosporales</taxon>
        <taxon>Peronosporaceae</taxon>
        <taxon>Plasmopara</taxon>
    </lineage>
</organism>
<dbReference type="Proteomes" id="UP000054928">
    <property type="component" value="Unassembled WGS sequence"/>
</dbReference>
<dbReference type="EMBL" id="CCYD01003042">
    <property type="protein sequence ID" value="CEG48909.1"/>
    <property type="molecule type" value="Genomic_DNA"/>
</dbReference>
<dbReference type="RefSeq" id="XP_024585278.1">
    <property type="nucleotide sequence ID" value="XM_024720039.1"/>
</dbReference>
<evidence type="ECO:0000313" key="1">
    <source>
        <dbReference type="EMBL" id="CEG48909.1"/>
    </source>
</evidence>
<sequence>MIKKNTSPSVLFRPSRMPLGKLVLKQVVGFVGSELICSSTAANRVTISHLAKQAIDTLRPIRLVLDVVQTHILANKEELVYALKANMDETVAYKYLTDCKYGILESHLELR</sequence>
<keyword evidence="2" id="KW-1185">Reference proteome</keyword>
<dbReference type="AlphaFoldDB" id="A0A0P1B5F5"/>
<dbReference type="GeneID" id="36401758"/>
<name>A0A0P1B5F5_PLAHL</name>
<accession>A0A0P1B5F5</accession>
<protein>
    <submittedName>
        <fullName evidence="1">Uncharacterized protein</fullName>
    </submittedName>
</protein>
<reference evidence="2" key="1">
    <citation type="submission" date="2014-09" db="EMBL/GenBank/DDBJ databases">
        <authorList>
            <person name="Sharma Rahul"/>
            <person name="Thines Marco"/>
        </authorList>
    </citation>
    <scope>NUCLEOTIDE SEQUENCE [LARGE SCALE GENOMIC DNA]</scope>
</reference>